<evidence type="ECO:0000313" key="2">
    <source>
        <dbReference type="EMBL" id="TMW66801.1"/>
    </source>
</evidence>
<dbReference type="InterPro" id="IPR010463">
    <property type="entry name" value="DUF1057"/>
</dbReference>
<sequence length="345" mass="37954">MLRTARRSFAVANAQTARFSPCLAPVSLQSTSRPLNRGLATSGRPPRPVLPEPKELTVGDEYNIKYIDLKPSETSSTRKPTIVFLHGAPGSYEDFKYMIPLLQDHARIIGLSLPGNGGSTVLAKDKYYDRIQAATVGRSALDALTSLCTSDEPVFVAGHSFGGHSAINVTGFNEMEGRKLNVQGLVLLSSAGLRLHRGLRKYDVQPVWRMLSSSLPFVESAGKWVSRFLYTQMWRFPKSGSTEHYVAGIVRCATTDFAVINGHVNSVTAIPSFMAWARDDPLIEEEIFLEVGAMCHPGPRFAFERGGHNIQKTKAAFLADALVQWTQDVLNEGMSKHTRDVVVHP</sequence>
<reference evidence="2" key="1">
    <citation type="submission" date="2019-03" db="EMBL/GenBank/DDBJ databases">
        <title>Long read genome sequence of the mycoparasitic Pythium oligandrum ATCC 38472 isolated from sugarbeet rhizosphere.</title>
        <authorList>
            <person name="Gaulin E."/>
        </authorList>
    </citation>
    <scope>NUCLEOTIDE SEQUENCE</scope>
    <source>
        <strain evidence="2">ATCC 38472_TT</strain>
    </source>
</reference>
<dbReference type="Pfam" id="PF06342">
    <property type="entry name" value="DUF1057"/>
    <property type="match status" value="1"/>
</dbReference>
<keyword evidence="3" id="KW-1185">Reference proteome</keyword>
<protein>
    <recommendedName>
        <fullName evidence="4">AB hydrolase-1 domain-containing protein</fullName>
    </recommendedName>
</protein>
<dbReference type="InterPro" id="IPR029058">
    <property type="entry name" value="AB_hydrolase_fold"/>
</dbReference>
<evidence type="ECO:0000313" key="3">
    <source>
        <dbReference type="Proteomes" id="UP000794436"/>
    </source>
</evidence>
<evidence type="ECO:0000256" key="1">
    <source>
        <dbReference type="SAM" id="MobiDB-lite"/>
    </source>
</evidence>
<name>A0A8K1CNB6_PYTOL</name>
<dbReference type="Proteomes" id="UP000794436">
    <property type="component" value="Unassembled WGS sequence"/>
</dbReference>
<organism evidence="2 3">
    <name type="scientific">Pythium oligandrum</name>
    <name type="common">Mycoparasitic fungus</name>
    <dbReference type="NCBI Taxonomy" id="41045"/>
    <lineage>
        <taxon>Eukaryota</taxon>
        <taxon>Sar</taxon>
        <taxon>Stramenopiles</taxon>
        <taxon>Oomycota</taxon>
        <taxon>Peronosporomycetes</taxon>
        <taxon>Pythiales</taxon>
        <taxon>Pythiaceae</taxon>
        <taxon>Pythium</taxon>
    </lineage>
</organism>
<feature type="region of interest" description="Disordered" evidence="1">
    <location>
        <begin position="33"/>
        <end position="54"/>
    </location>
</feature>
<dbReference type="OrthoDB" id="6431331at2759"/>
<dbReference type="EMBL" id="SPLM01000007">
    <property type="protein sequence ID" value="TMW66801.1"/>
    <property type="molecule type" value="Genomic_DNA"/>
</dbReference>
<dbReference type="PANTHER" id="PTHR47533">
    <property type="entry name" value="PROTEIN CBG21859"/>
    <property type="match status" value="1"/>
</dbReference>
<dbReference type="SUPFAM" id="SSF53474">
    <property type="entry name" value="alpha/beta-Hydrolases"/>
    <property type="match status" value="1"/>
</dbReference>
<accession>A0A8K1CNB6</accession>
<dbReference type="Gene3D" id="3.40.50.1820">
    <property type="entry name" value="alpha/beta hydrolase"/>
    <property type="match status" value="1"/>
</dbReference>
<dbReference type="AlphaFoldDB" id="A0A8K1CNB6"/>
<proteinExistence type="predicted"/>
<evidence type="ECO:0008006" key="4">
    <source>
        <dbReference type="Google" id="ProtNLM"/>
    </source>
</evidence>
<gene>
    <name evidence="2" type="ORF">Poli38472_014113</name>
</gene>
<dbReference type="PANTHER" id="PTHR47533:SF4">
    <property type="entry name" value="AB HYDROLASE-1 DOMAIN-CONTAINING PROTEIN"/>
    <property type="match status" value="1"/>
</dbReference>
<comment type="caution">
    <text evidence="2">The sequence shown here is derived from an EMBL/GenBank/DDBJ whole genome shotgun (WGS) entry which is preliminary data.</text>
</comment>